<dbReference type="GO" id="GO:0005737">
    <property type="term" value="C:cytoplasm"/>
    <property type="evidence" value="ECO:0000318"/>
    <property type="project" value="GO_Central"/>
</dbReference>
<gene>
    <name evidence="2" type="ORF">GSPATT00026882001</name>
</gene>
<dbReference type="InParanoid" id="A0EGW7"/>
<proteinExistence type="predicted"/>
<dbReference type="AlphaFoldDB" id="A0EGW7"/>
<protein>
    <recommendedName>
        <fullName evidence="1">Protein kinase domain-containing protein</fullName>
    </recommendedName>
</protein>
<accession>A0EGW7</accession>
<dbReference type="Gene3D" id="3.30.200.20">
    <property type="entry name" value="Phosphorylase Kinase, domain 1"/>
    <property type="match status" value="1"/>
</dbReference>
<dbReference type="GO" id="GO:0005524">
    <property type="term" value="F:ATP binding"/>
    <property type="evidence" value="ECO:0007669"/>
    <property type="project" value="InterPro"/>
</dbReference>
<reference evidence="2 3" key="1">
    <citation type="journal article" date="2006" name="Nature">
        <title>Global trends of whole-genome duplications revealed by the ciliate Paramecium tetraurelia.</title>
        <authorList>
            <consortium name="Genoscope"/>
            <person name="Aury J.-M."/>
            <person name="Jaillon O."/>
            <person name="Duret L."/>
            <person name="Noel B."/>
            <person name="Jubin C."/>
            <person name="Porcel B.M."/>
            <person name="Segurens B."/>
            <person name="Daubin V."/>
            <person name="Anthouard V."/>
            <person name="Aiach N."/>
            <person name="Arnaiz O."/>
            <person name="Billaut A."/>
            <person name="Beisson J."/>
            <person name="Blanc I."/>
            <person name="Bouhouche K."/>
            <person name="Camara F."/>
            <person name="Duharcourt S."/>
            <person name="Guigo R."/>
            <person name="Gogendeau D."/>
            <person name="Katinka M."/>
            <person name="Keller A.-M."/>
            <person name="Kissmehl R."/>
            <person name="Klotz C."/>
            <person name="Koll F."/>
            <person name="Le Moue A."/>
            <person name="Lepere C."/>
            <person name="Malinsky S."/>
            <person name="Nowacki M."/>
            <person name="Nowak J.K."/>
            <person name="Plattner H."/>
            <person name="Poulain J."/>
            <person name="Ruiz F."/>
            <person name="Serrano V."/>
            <person name="Zagulski M."/>
            <person name="Dessen P."/>
            <person name="Betermier M."/>
            <person name="Weissenbach J."/>
            <person name="Scarpelli C."/>
            <person name="Schachter V."/>
            <person name="Sperling L."/>
            <person name="Meyer E."/>
            <person name="Cohen J."/>
            <person name="Wincker P."/>
        </authorList>
    </citation>
    <scope>NUCLEOTIDE SEQUENCE [LARGE SCALE GENOMIC DNA]</scope>
    <source>
        <strain evidence="2 3">Stock d4-2</strain>
    </source>
</reference>
<dbReference type="Gene3D" id="1.10.510.10">
    <property type="entry name" value="Transferase(Phosphotransferase) domain 1"/>
    <property type="match status" value="1"/>
</dbReference>
<sequence length="338" mass="39638">MGDENFTIELSSSSLDLVNSEQRITFKLSLNLIITWIFYGDKIIGFKIENLQIDGATEDMIKLKMSLGCLVSFKGILKFYTFQQTIYLNKNNVTKICQLRSNRNFRIYACKCYKKCNRSIESIHDEINLLLKLQGHRFISMIYEVYESESCIYLIMEHLYRYFDDDFTDEEVKIIVYVNFIITQELALNNQKTRKSVHSSQEQLVKTNRISNAVLQNTTNHEFELDIFKVGTLIYQRNNQDDKEQSPEIPDSGSDLMKNLLENQQYYRFNIASALQHPYFNSLNGDGIEQCKFHSMNPKFKDKIDETLSFQTKTFENTLLSQIKQQYFPGDLSTELQN</sequence>
<name>A0EGW7_PARTE</name>
<evidence type="ECO:0000313" key="2">
    <source>
        <dbReference type="EMBL" id="CAK94558.1"/>
    </source>
</evidence>
<dbReference type="Proteomes" id="UP000000600">
    <property type="component" value="Unassembled WGS sequence"/>
</dbReference>
<dbReference type="GO" id="GO:0004674">
    <property type="term" value="F:protein serine/threonine kinase activity"/>
    <property type="evidence" value="ECO:0000318"/>
    <property type="project" value="GO_Central"/>
</dbReference>
<dbReference type="SMART" id="SM00220">
    <property type="entry name" value="S_TKc"/>
    <property type="match status" value="1"/>
</dbReference>
<keyword evidence="3" id="KW-1185">Reference proteome</keyword>
<dbReference type="SUPFAM" id="SSF56112">
    <property type="entry name" value="Protein kinase-like (PK-like)"/>
    <property type="match status" value="1"/>
</dbReference>
<dbReference type="RefSeq" id="XP_001461931.1">
    <property type="nucleotide sequence ID" value="XM_001461894.1"/>
</dbReference>
<dbReference type="InterPro" id="IPR000719">
    <property type="entry name" value="Prot_kinase_dom"/>
</dbReference>
<feature type="domain" description="Protein kinase" evidence="1">
    <location>
        <begin position="80"/>
        <end position="280"/>
    </location>
</feature>
<dbReference type="GeneID" id="5047716"/>
<dbReference type="HOGENOM" id="CLU_065475_0_0_1"/>
<dbReference type="OMA" id="YESESCI"/>
<organism evidence="2 3">
    <name type="scientific">Paramecium tetraurelia</name>
    <dbReference type="NCBI Taxonomy" id="5888"/>
    <lineage>
        <taxon>Eukaryota</taxon>
        <taxon>Sar</taxon>
        <taxon>Alveolata</taxon>
        <taxon>Ciliophora</taxon>
        <taxon>Intramacronucleata</taxon>
        <taxon>Oligohymenophorea</taxon>
        <taxon>Peniculida</taxon>
        <taxon>Parameciidae</taxon>
        <taxon>Paramecium</taxon>
    </lineage>
</organism>
<dbReference type="KEGG" id="ptm:GSPATT00026882001"/>
<evidence type="ECO:0000259" key="1">
    <source>
        <dbReference type="SMART" id="SM00220"/>
    </source>
</evidence>
<dbReference type="InterPro" id="IPR011009">
    <property type="entry name" value="Kinase-like_dom_sf"/>
</dbReference>
<evidence type="ECO:0000313" key="3">
    <source>
        <dbReference type="Proteomes" id="UP000000600"/>
    </source>
</evidence>
<dbReference type="OrthoDB" id="10298124at2759"/>
<dbReference type="EMBL" id="CT868678">
    <property type="protein sequence ID" value="CAK94558.1"/>
    <property type="molecule type" value="Genomic_DNA"/>
</dbReference>